<comment type="caution">
    <text evidence="3">The sequence shown here is derived from an EMBL/GenBank/DDBJ whole genome shotgun (WGS) entry which is preliminary data.</text>
</comment>
<dbReference type="InterPro" id="IPR008964">
    <property type="entry name" value="Invasin/intimin_cell_adhesion"/>
</dbReference>
<reference evidence="3" key="2">
    <citation type="journal article" date="2021" name="PeerJ">
        <title>Extensive microbial diversity within the chicken gut microbiome revealed by metagenomics and culture.</title>
        <authorList>
            <person name="Gilroy R."/>
            <person name="Ravi A."/>
            <person name="Getino M."/>
            <person name="Pursley I."/>
            <person name="Horton D.L."/>
            <person name="Alikhan N.F."/>
            <person name="Baker D."/>
            <person name="Gharbi K."/>
            <person name="Hall N."/>
            <person name="Watson M."/>
            <person name="Adriaenssens E.M."/>
            <person name="Foster-Nyarko E."/>
            <person name="Jarju S."/>
            <person name="Secka A."/>
            <person name="Antonio M."/>
            <person name="Oren A."/>
            <person name="Chaudhuri R.R."/>
            <person name="La Ragione R."/>
            <person name="Hildebrand F."/>
            <person name="Pallen M.J."/>
        </authorList>
    </citation>
    <scope>NUCLEOTIDE SEQUENCE</scope>
    <source>
        <strain evidence="3">D3-1215</strain>
    </source>
</reference>
<feature type="domain" description="BIG2" evidence="2">
    <location>
        <begin position="29"/>
        <end position="105"/>
    </location>
</feature>
<dbReference type="Gene3D" id="2.60.40.1080">
    <property type="match status" value="1"/>
</dbReference>
<evidence type="ECO:0000313" key="4">
    <source>
        <dbReference type="Proteomes" id="UP000823637"/>
    </source>
</evidence>
<evidence type="ECO:0000256" key="1">
    <source>
        <dbReference type="SAM" id="SignalP"/>
    </source>
</evidence>
<sequence length="354" mass="37400">MKTRKFLLAATAAMTALLFGLTSCNEKGGNGGLTLSPNYVTLAPGESTTVTLNSDGVAVDAASVTWTSNAPEVFTIENGTITAIKVGKGTFTATYNNSSVTGDVDVAESAPEVPAIEPVADGITIAVYIPEGSDCNGAPLWGGSSNEWAGEEMVAVEGAEGWYKVDIASNAAEGKPLANFEGWETGLGNWDSQWGEKEILPESTISDVTTPDNLIANGTGIIYIWVKSWKKNPCVADREYKFTLVLPECTPEGTETVYVCGSFPDADGNTWAKGTGFPVVDGKAEVTLTGQDNMEYKARLSADTWDQGEKTLDTTNGCVAEIANRTFGASEGQEVVIEGWNGVEGCFEGYELCE</sequence>
<dbReference type="EMBL" id="JADIMR010000038">
    <property type="protein sequence ID" value="MBO8446679.1"/>
    <property type="molecule type" value="Genomic_DNA"/>
</dbReference>
<dbReference type="PROSITE" id="PS51257">
    <property type="entry name" value="PROKAR_LIPOPROTEIN"/>
    <property type="match status" value="1"/>
</dbReference>
<name>A0A9D9EK79_9BACT</name>
<reference evidence="3" key="1">
    <citation type="submission" date="2020-10" db="EMBL/GenBank/DDBJ databases">
        <authorList>
            <person name="Gilroy R."/>
        </authorList>
    </citation>
    <scope>NUCLEOTIDE SEQUENCE</scope>
    <source>
        <strain evidence="3">D3-1215</strain>
    </source>
</reference>
<dbReference type="InterPro" id="IPR003343">
    <property type="entry name" value="Big_2"/>
</dbReference>
<gene>
    <name evidence="3" type="ORF">IAC32_02905</name>
</gene>
<evidence type="ECO:0000313" key="3">
    <source>
        <dbReference type="EMBL" id="MBO8446679.1"/>
    </source>
</evidence>
<evidence type="ECO:0000259" key="2">
    <source>
        <dbReference type="SMART" id="SM00635"/>
    </source>
</evidence>
<feature type="chain" id="PRO_5038607985" evidence="1">
    <location>
        <begin position="25"/>
        <end position="354"/>
    </location>
</feature>
<accession>A0A9D9EK79</accession>
<dbReference type="SMART" id="SM00635">
    <property type="entry name" value="BID_2"/>
    <property type="match status" value="1"/>
</dbReference>
<proteinExistence type="predicted"/>
<organism evidence="3 4">
    <name type="scientific">Candidatus Enterocola intestinipullorum</name>
    <dbReference type="NCBI Taxonomy" id="2840783"/>
    <lineage>
        <taxon>Bacteria</taxon>
        <taxon>Pseudomonadati</taxon>
        <taxon>Bacteroidota</taxon>
        <taxon>Bacteroidia</taxon>
        <taxon>Bacteroidales</taxon>
        <taxon>Candidatus Enterocola</taxon>
    </lineage>
</organism>
<feature type="signal peptide" evidence="1">
    <location>
        <begin position="1"/>
        <end position="24"/>
    </location>
</feature>
<protein>
    <submittedName>
        <fullName evidence="3">Ig-like domain-containing protein</fullName>
    </submittedName>
</protein>
<keyword evidence="1" id="KW-0732">Signal</keyword>
<dbReference type="SUPFAM" id="SSF49373">
    <property type="entry name" value="Invasin/intimin cell-adhesion fragments"/>
    <property type="match status" value="1"/>
</dbReference>
<dbReference type="Proteomes" id="UP000823637">
    <property type="component" value="Unassembled WGS sequence"/>
</dbReference>
<dbReference type="AlphaFoldDB" id="A0A9D9EK79"/>